<reference evidence="3" key="1">
    <citation type="journal article" date="2013" name="Nat. Genet.">
        <title>The draft genomes of soft-shell turtle and green sea turtle yield insights into the development and evolution of the turtle-specific body plan.</title>
        <authorList>
            <person name="Wang Z."/>
            <person name="Pascual-Anaya J."/>
            <person name="Zadissa A."/>
            <person name="Li W."/>
            <person name="Niimura Y."/>
            <person name="Huang Z."/>
            <person name="Li C."/>
            <person name="White S."/>
            <person name="Xiong Z."/>
            <person name="Fang D."/>
            <person name="Wang B."/>
            <person name="Ming Y."/>
            <person name="Chen Y."/>
            <person name="Zheng Y."/>
            <person name="Kuraku S."/>
            <person name="Pignatelli M."/>
            <person name="Herrero J."/>
            <person name="Beal K."/>
            <person name="Nozawa M."/>
            <person name="Li Q."/>
            <person name="Wang J."/>
            <person name="Zhang H."/>
            <person name="Yu L."/>
            <person name="Shigenobu S."/>
            <person name="Wang J."/>
            <person name="Liu J."/>
            <person name="Flicek P."/>
            <person name="Searle S."/>
            <person name="Wang J."/>
            <person name="Kuratani S."/>
            <person name="Yin Y."/>
            <person name="Aken B."/>
            <person name="Zhang G."/>
            <person name="Irie N."/>
        </authorList>
    </citation>
    <scope>NUCLEOTIDE SEQUENCE [LARGE SCALE GENOMIC DNA]</scope>
</reference>
<accession>M7ASF8</accession>
<dbReference type="Proteomes" id="UP000031443">
    <property type="component" value="Unassembled WGS sequence"/>
</dbReference>
<evidence type="ECO:0000256" key="1">
    <source>
        <dbReference type="SAM" id="MobiDB-lite"/>
    </source>
</evidence>
<organism evidence="2 3">
    <name type="scientific">Chelonia mydas</name>
    <name type="common">Green sea-turtle</name>
    <name type="synonym">Chelonia agassizi</name>
    <dbReference type="NCBI Taxonomy" id="8469"/>
    <lineage>
        <taxon>Eukaryota</taxon>
        <taxon>Metazoa</taxon>
        <taxon>Chordata</taxon>
        <taxon>Craniata</taxon>
        <taxon>Vertebrata</taxon>
        <taxon>Euteleostomi</taxon>
        <taxon>Archelosauria</taxon>
        <taxon>Testudinata</taxon>
        <taxon>Testudines</taxon>
        <taxon>Cryptodira</taxon>
        <taxon>Durocryptodira</taxon>
        <taxon>Americhelydia</taxon>
        <taxon>Chelonioidea</taxon>
        <taxon>Cheloniidae</taxon>
        <taxon>Chelonia</taxon>
    </lineage>
</organism>
<feature type="compositionally biased region" description="Polar residues" evidence="1">
    <location>
        <begin position="1"/>
        <end position="13"/>
    </location>
</feature>
<dbReference type="AlphaFoldDB" id="M7ASF8"/>
<name>M7ASF8_CHEMY</name>
<evidence type="ECO:0000313" key="2">
    <source>
        <dbReference type="EMBL" id="EMP27609.1"/>
    </source>
</evidence>
<evidence type="ECO:0000313" key="3">
    <source>
        <dbReference type="Proteomes" id="UP000031443"/>
    </source>
</evidence>
<keyword evidence="3" id="KW-1185">Reference proteome</keyword>
<dbReference type="EMBL" id="KB568670">
    <property type="protein sequence ID" value="EMP27609.1"/>
    <property type="molecule type" value="Genomic_DNA"/>
</dbReference>
<proteinExistence type="predicted"/>
<gene>
    <name evidence="2" type="ORF">UY3_15297</name>
</gene>
<protein>
    <submittedName>
        <fullName evidence="2">Uncharacterized protein</fullName>
    </submittedName>
</protein>
<feature type="region of interest" description="Disordered" evidence="1">
    <location>
        <begin position="1"/>
        <end position="23"/>
    </location>
</feature>
<sequence length="194" mass="22267">MQSSSAEVTMMESQNRKRAPAWTEREPIQSDYCLHNVYDNQAFRQGINPSQDLIDRGQKMKNMSALQQAGVCPHQSMELHRFTPAENLAYHVIYASEDMTMSSFVHALTYQMYFANSWHLRVHLGKGKKAMAEVCKVLFSVTDISELRATEVCVTLRFYYRVITKLKRPEDAGRESTTSMDFLVEEKGLRAGDQ</sequence>